<accession>A0A7T3V5L4</accession>
<dbReference type="Gene3D" id="3.10.450.230">
    <property type="entry name" value="VirB8 protein"/>
    <property type="match status" value="1"/>
</dbReference>
<organism evidence="7 8">
    <name type="scientific">Treponema peruense</name>
    <dbReference type="NCBI Taxonomy" id="2787628"/>
    <lineage>
        <taxon>Bacteria</taxon>
        <taxon>Pseudomonadati</taxon>
        <taxon>Spirochaetota</taxon>
        <taxon>Spirochaetia</taxon>
        <taxon>Spirochaetales</taxon>
        <taxon>Treponemataceae</taxon>
        <taxon>Treponema</taxon>
    </lineage>
</organism>
<dbReference type="InterPro" id="IPR035658">
    <property type="entry name" value="TrbF"/>
</dbReference>
<dbReference type="SUPFAM" id="SSF54427">
    <property type="entry name" value="NTF2-like"/>
    <property type="match status" value="1"/>
</dbReference>
<keyword evidence="3 5" id="KW-1133">Transmembrane helix</keyword>
<evidence type="ECO:0000313" key="8">
    <source>
        <dbReference type="Proteomes" id="UP000595224"/>
    </source>
</evidence>
<proteinExistence type="predicted"/>
<gene>
    <name evidence="7" type="ORF">IWA51_03520</name>
</gene>
<dbReference type="Pfam" id="PF04335">
    <property type="entry name" value="VirB8"/>
    <property type="match status" value="1"/>
</dbReference>
<dbReference type="GO" id="GO:0016020">
    <property type="term" value="C:membrane"/>
    <property type="evidence" value="ECO:0007669"/>
    <property type="project" value="UniProtKB-SubCell"/>
</dbReference>
<keyword evidence="8" id="KW-1185">Reference proteome</keyword>
<keyword evidence="4 5" id="KW-0472">Membrane</keyword>
<evidence type="ECO:0000256" key="1">
    <source>
        <dbReference type="ARBA" id="ARBA00004167"/>
    </source>
</evidence>
<dbReference type="Proteomes" id="UP000595224">
    <property type="component" value="Chromosome"/>
</dbReference>
<sequence>MGLLTFFSDGDASPTPFNQFNKKKKQAKKVNDDGSYNIDMVAAADTIQGLSQKNARMWQIIALVSLSSFIISLFICFYAVRLPKTIPVIVTVDTDGNATYVGKVDKSSWGKTSIPEIHKTSQIKKLVSNMFTWVIDYNAQNQYLQEAQNICQGAALNQLDTFIRANNPFDWLGVKTQTVSCEEPLKQTNTTYVIYFNVNTYQNGHLTQTRRFSLLATIGYFEVTEKTKDLNPLGVYITSFDLKEVIKN</sequence>
<dbReference type="InterPro" id="IPR032710">
    <property type="entry name" value="NTF2-like_dom_sf"/>
</dbReference>
<comment type="subcellular location">
    <subcellularLocation>
        <location evidence="1">Membrane</location>
        <topology evidence="1">Single-pass membrane protein</topology>
    </subcellularLocation>
</comment>
<keyword evidence="2 5" id="KW-0812">Transmembrane</keyword>
<feature type="domain" description="Bacterial virulence protein VirB8" evidence="6">
    <location>
        <begin position="45"/>
        <end position="243"/>
    </location>
</feature>
<evidence type="ECO:0000259" key="6">
    <source>
        <dbReference type="Pfam" id="PF04335"/>
    </source>
</evidence>
<evidence type="ECO:0000256" key="5">
    <source>
        <dbReference type="SAM" id="Phobius"/>
    </source>
</evidence>
<protein>
    <recommendedName>
        <fullName evidence="6">Bacterial virulence protein VirB8 domain-containing protein</fullName>
    </recommendedName>
</protein>
<evidence type="ECO:0000256" key="4">
    <source>
        <dbReference type="ARBA" id="ARBA00023136"/>
    </source>
</evidence>
<feature type="transmembrane region" description="Helical" evidence="5">
    <location>
        <begin position="60"/>
        <end position="80"/>
    </location>
</feature>
<dbReference type="KEGG" id="tper:IWA51_03520"/>
<dbReference type="InterPro" id="IPR007430">
    <property type="entry name" value="VirB8"/>
</dbReference>
<dbReference type="EMBL" id="CP064936">
    <property type="protein sequence ID" value="QQA01693.1"/>
    <property type="molecule type" value="Genomic_DNA"/>
</dbReference>
<evidence type="ECO:0000256" key="2">
    <source>
        <dbReference type="ARBA" id="ARBA00022692"/>
    </source>
</evidence>
<reference evidence="7 8" key="1">
    <citation type="submission" date="2020-11" db="EMBL/GenBank/DDBJ databases">
        <title>Treponema Peruensis nv. sp., first commensal Treponema isolated from human feces.</title>
        <authorList>
            <person name="Belkhou C."/>
            <person name="Raes J."/>
        </authorList>
    </citation>
    <scope>NUCLEOTIDE SEQUENCE [LARGE SCALE GENOMIC DNA]</scope>
    <source>
        <strain evidence="7 8">RCC2812</strain>
    </source>
</reference>
<evidence type="ECO:0000256" key="3">
    <source>
        <dbReference type="ARBA" id="ARBA00022989"/>
    </source>
</evidence>
<dbReference type="CDD" id="cd16425">
    <property type="entry name" value="TrbF"/>
    <property type="match status" value="1"/>
</dbReference>
<name>A0A7T3V5L4_9SPIR</name>
<dbReference type="RefSeq" id="WP_198443239.1">
    <property type="nucleotide sequence ID" value="NZ_CBCSHE010000018.1"/>
</dbReference>
<evidence type="ECO:0000313" key="7">
    <source>
        <dbReference type="EMBL" id="QQA01693.1"/>
    </source>
</evidence>
<dbReference type="AlphaFoldDB" id="A0A7T3V5L4"/>